<dbReference type="PANTHER" id="PTHR43201">
    <property type="entry name" value="ACYL-COA SYNTHETASE"/>
    <property type="match status" value="1"/>
</dbReference>
<dbReference type="Gene3D" id="3.40.50.12780">
    <property type="entry name" value="N-terminal domain of ligase-like"/>
    <property type="match status" value="1"/>
</dbReference>
<evidence type="ECO:0000313" key="5">
    <source>
        <dbReference type="EMBL" id="QDO97539.1"/>
    </source>
</evidence>
<evidence type="ECO:0000313" key="6">
    <source>
        <dbReference type="Proteomes" id="UP000317496"/>
    </source>
</evidence>
<dbReference type="InterPro" id="IPR025110">
    <property type="entry name" value="AMP-bd_C"/>
</dbReference>
<feature type="domain" description="AMP-binding enzyme C-terminal" evidence="4">
    <location>
        <begin position="435"/>
        <end position="515"/>
    </location>
</feature>
<evidence type="ECO:0000259" key="3">
    <source>
        <dbReference type="Pfam" id="PF00501"/>
    </source>
</evidence>
<organism evidence="5 6">
    <name type="scientific">Ferrovibrio terrae</name>
    <dbReference type="NCBI Taxonomy" id="2594003"/>
    <lineage>
        <taxon>Bacteria</taxon>
        <taxon>Pseudomonadati</taxon>
        <taxon>Pseudomonadota</taxon>
        <taxon>Alphaproteobacteria</taxon>
        <taxon>Rhodospirillales</taxon>
        <taxon>Rhodospirillaceae</taxon>
        <taxon>Ferrovibrio</taxon>
    </lineage>
</organism>
<name>A0A516H174_9PROT</name>
<dbReference type="SUPFAM" id="SSF56801">
    <property type="entry name" value="Acetyl-CoA synthetase-like"/>
    <property type="match status" value="1"/>
</dbReference>
<sequence length="532" mass="58544">MAYFPESYNPFEGMNLEWLLAAQAQRRGGHPFIVFEPFDRPAQTLTYAEFHDTAVRLANGLRQRGIKRGSRIIIHLDNCPEFLLAWCACGIVGAIAVTTNTRCSEDELRYFSDHCDAEAVITQPQYAGMVQSACRTARWIAVTDHNAGEPATGSERPAESERFMRLLSAVGNSDIVPPGPDTPLGVQYTSGTTSRPKAVLWTHANALWAARVGASHEGLVPSDVHHCVLPLFHTNALSYSWLSCFWAGATFVLQPRFSSSRFWEVAVRNRSTWSSITGFCYRALANVEMPQKHYFRCWGVALTDPLVRDTFGIPPLSWWGMTETLTQGIIGYPHLPVADGAIGRPAPEYTIRICDADGRPVRRGETGTIHIGGQRGVSLFREYLGDETATAAAFDEDGFFNTGDQVTVLQDGSVRFADRLKDMLKVGGENVASSEIERVLNALDGIEESAVVGKAHPMLDEVPVAFIRLGPALAGQAPDAIESLVKAACKKLLADFKIPREVHIVEDFPRVSVGKISKPQLRAILKAIPQHW</sequence>
<comment type="similarity">
    <text evidence="1">Belongs to the ATP-dependent AMP-binding enzyme family.</text>
</comment>
<protein>
    <submittedName>
        <fullName evidence="5">ATP-dependent acyl-CoA ligase</fullName>
    </submittedName>
</protein>
<feature type="domain" description="AMP-dependent synthetase/ligase" evidence="3">
    <location>
        <begin position="21"/>
        <end position="384"/>
    </location>
</feature>
<dbReference type="Proteomes" id="UP000317496">
    <property type="component" value="Chromosome"/>
</dbReference>
<dbReference type="PROSITE" id="PS00455">
    <property type="entry name" value="AMP_BINDING"/>
    <property type="match status" value="1"/>
</dbReference>
<accession>A0A516H174</accession>
<dbReference type="EMBL" id="CP041636">
    <property type="protein sequence ID" value="QDO97539.1"/>
    <property type="molecule type" value="Genomic_DNA"/>
</dbReference>
<dbReference type="InterPro" id="IPR000873">
    <property type="entry name" value="AMP-dep_synth/lig_dom"/>
</dbReference>
<dbReference type="PANTHER" id="PTHR43201:SF5">
    <property type="entry name" value="MEDIUM-CHAIN ACYL-COA LIGASE ACSF2, MITOCHONDRIAL"/>
    <property type="match status" value="1"/>
</dbReference>
<dbReference type="Pfam" id="PF13193">
    <property type="entry name" value="AMP-binding_C"/>
    <property type="match status" value="1"/>
</dbReference>
<evidence type="ECO:0000259" key="4">
    <source>
        <dbReference type="Pfam" id="PF13193"/>
    </source>
</evidence>
<dbReference type="InterPro" id="IPR020845">
    <property type="entry name" value="AMP-binding_CS"/>
</dbReference>
<dbReference type="Pfam" id="PF00501">
    <property type="entry name" value="AMP-binding"/>
    <property type="match status" value="1"/>
</dbReference>
<reference evidence="5 6" key="1">
    <citation type="submission" date="2019-07" db="EMBL/GenBank/DDBJ databases">
        <title>Genome sequencing for Ferrovibrio sp. K5.</title>
        <authorList>
            <person name="Park S.-J."/>
        </authorList>
    </citation>
    <scope>NUCLEOTIDE SEQUENCE [LARGE SCALE GENOMIC DNA]</scope>
    <source>
        <strain evidence="5 6">K5</strain>
    </source>
</reference>
<proteinExistence type="inferred from homology"/>
<dbReference type="KEGG" id="fer:FNB15_09780"/>
<dbReference type="Gene3D" id="3.30.300.30">
    <property type="match status" value="1"/>
</dbReference>
<dbReference type="GO" id="GO:0006631">
    <property type="term" value="P:fatty acid metabolic process"/>
    <property type="evidence" value="ECO:0007669"/>
    <property type="project" value="TreeGrafter"/>
</dbReference>
<keyword evidence="6" id="KW-1185">Reference proteome</keyword>
<dbReference type="RefSeq" id="WP_144068520.1">
    <property type="nucleotide sequence ID" value="NZ_CP041636.1"/>
</dbReference>
<dbReference type="AlphaFoldDB" id="A0A516H174"/>
<dbReference type="GO" id="GO:0031956">
    <property type="term" value="F:medium-chain fatty acid-CoA ligase activity"/>
    <property type="evidence" value="ECO:0007669"/>
    <property type="project" value="TreeGrafter"/>
</dbReference>
<evidence type="ECO:0000256" key="1">
    <source>
        <dbReference type="ARBA" id="ARBA00006432"/>
    </source>
</evidence>
<dbReference type="InterPro" id="IPR045851">
    <property type="entry name" value="AMP-bd_C_sf"/>
</dbReference>
<dbReference type="OrthoDB" id="7315605at2"/>
<gene>
    <name evidence="5" type="ORF">FNB15_09780</name>
</gene>
<keyword evidence="2 5" id="KW-0436">Ligase</keyword>
<evidence type="ECO:0000256" key="2">
    <source>
        <dbReference type="ARBA" id="ARBA00022598"/>
    </source>
</evidence>
<dbReference type="InterPro" id="IPR042099">
    <property type="entry name" value="ANL_N_sf"/>
</dbReference>